<evidence type="ECO:0000313" key="1">
    <source>
        <dbReference type="EMBL" id="EEX74145.1"/>
    </source>
</evidence>
<organism evidence="1 2">
    <name type="scientific">Leptotrichia hofstadii F0254</name>
    <dbReference type="NCBI Taxonomy" id="634994"/>
    <lineage>
        <taxon>Bacteria</taxon>
        <taxon>Fusobacteriati</taxon>
        <taxon>Fusobacteriota</taxon>
        <taxon>Fusobacteriia</taxon>
        <taxon>Fusobacteriales</taxon>
        <taxon>Leptotrichiaceae</taxon>
        <taxon>Leptotrichia</taxon>
    </lineage>
</organism>
<evidence type="ECO:0000313" key="2">
    <source>
        <dbReference type="Proteomes" id="UP000006233"/>
    </source>
</evidence>
<dbReference type="EMBL" id="ACVB02000013">
    <property type="protein sequence ID" value="EEX74145.1"/>
    <property type="molecule type" value="Genomic_DNA"/>
</dbReference>
<dbReference type="PANTHER" id="PTHR30217">
    <property type="entry name" value="PEPTIDASE U32 FAMILY"/>
    <property type="match status" value="1"/>
</dbReference>
<dbReference type="STRING" id="634994.GCWU000323_01783"/>
<gene>
    <name evidence="1" type="ORF">GCWU000323_01783</name>
</gene>
<dbReference type="HOGENOM" id="CLU_3005121_0_0_0"/>
<accession>C9MYZ0</accession>
<dbReference type="Proteomes" id="UP000006233">
    <property type="component" value="Unassembled WGS sequence"/>
</dbReference>
<dbReference type="AlphaFoldDB" id="C9MYZ0"/>
<comment type="caution">
    <text evidence="1">The sequence shown here is derived from an EMBL/GenBank/DDBJ whole genome shotgun (WGS) entry which is preliminary data.</text>
</comment>
<sequence>MAPAGNMEKLKTAFHFGADACFVGGSAFNLRGMSSNFKNKELKEAVDYVHSLGKKYMLH</sequence>
<reference evidence="1 2" key="1">
    <citation type="submission" date="2009-09" db="EMBL/GenBank/DDBJ databases">
        <authorList>
            <person name="Weinstock G."/>
            <person name="Sodergren E."/>
            <person name="Clifton S."/>
            <person name="Fulton L."/>
            <person name="Fulton B."/>
            <person name="Courtney L."/>
            <person name="Fronick C."/>
            <person name="Harrison M."/>
            <person name="Strong C."/>
            <person name="Farmer C."/>
            <person name="Delahaunty K."/>
            <person name="Markovic C."/>
            <person name="Hall O."/>
            <person name="Minx P."/>
            <person name="Tomlinson C."/>
            <person name="Mitreva M."/>
            <person name="Nelson J."/>
            <person name="Hou S."/>
            <person name="Wollam A."/>
            <person name="Pepin K.H."/>
            <person name="Johnson M."/>
            <person name="Bhonagiri V."/>
            <person name="Nash W.E."/>
            <person name="Warren W."/>
            <person name="Chinwalla A."/>
            <person name="Mardis E.R."/>
            <person name="Wilson R.K."/>
        </authorList>
    </citation>
    <scope>NUCLEOTIDE SEQUENCE [LARGE SCALE GENOMIC DNA]</scope>
    <source>
        <strain evidence="1 2">F0254</strain>
    </source>
</reference>
<dbReference type="eggNOG" id="COG0826">
    <property type="taxonomic scope" value="Bacteria"/>
</dbReference>
<evidence type="ECO:0008006" key="3">
    <source>
        <dbReference type="Google" id="ProtNLM"/>
    </source>
</evidence>
<name>C9MYZ0_9FUSO</name>
<dbReference type="PANTHER" id="PTHR30217:SF6">
    <property type="entry name" value="TRNA HYDROXYLATION PROTEIN P"/>
    <property type="match status" value="1"/>
</dbReference>
<protein>
    <recommendedName>
        <fullName evidence="3">Peptidase, U32 family</fullName>
    </recommendedName>
</protein>
<dbReference type="InterPro" id="IPR051454">
    <property type="entry name" value="RNA/ubiquinone_mod_enzymes"/>
</dbReference>
<proteinExistence type="predicted"/>